<evidence type="ECO:0000256" key="5">
    <source>
        <dbReference type="ARBA" id="ARBA00025804"/>
    </source>
</evidence>
<dbReference type="SUPFAM" id="SSF56553">
    <property type="entry name" value="Insert subdomain of RNA polymerase alpha subunit"/>
    <property type="match status" value="1"/>
</dbReference>
<gene>
    <name evidence="8" type="ORF">AMSG_08250</name>
</gene>
<dbReference type="PANTHER" id="PTHR11800:SF2">
    <property type="entry name" value="DNA-DIRECTED RNA POLYMERASE II SUBUNIT RPB3"/>
    <property type="match status" value="1"/>
</dbReference>
<comment type="similarity">
    <text evidence="5">Belongs to the archaeal Rpo3/eukaryotic RPB3 RNA polymerase subunit family.</text>
</comment>
<dbReference type="PROSITE" id="PS00446">
    <property type="entry name" value="RNA_POL_D_30KD"/>
    <property type="match status" value="1"/>
</dbReference>
<keyword evidence="9" id="KW-1185">Reference proteome</keyword>
<keyword evidence="4" id="KW-0539">Nucleus</keyword>
<dbReference type="GO" id="GO:0003899">
    <property type="term" value="F:DNA-directed RNA polymerase activity"/>
    <property type="evidence" value="ECO:0007669"/>
    <property type="project" value="InterPro"/>
</dbReference>
<keyword evidence="2" id="KW-0240">DNA-directed RNA polymerase</keyword>
<dbReference type="Gene3D" id="2.170.120.12">
    <property type="entry name" value="DNA-directed RNA polymerase, insert domain"/>
    <property type="match status" value="1"/>
</dbReference>
<dbReference type="STRING" id="461836.A0A0L0DKW3"/>
<dbReference type="PANTHER" id="PTHR11800">
    <property type="entry name" value="DNA-DIRECTED RNA POLYMERASE"/>
    <property type="match status" value="1"/>
</dbReference>
<evidence type="ECO:0000259" key="7">
    <source>
        <dbReference type="SMART" id="SM00662"/>
    </source>
</evidence>
<dbReference type="InterPro" id="IPR001514">
    <property type="entry name" value="DNA-dir_RNA_pol_30-40kDasu_CS"/>
</dbReference>
<dbReference type="GO" id="GO:0003677">
    <property type="term" value="F:DNA binding"/>
    <property type="evidence" value="ECO:0007669"/>
    <property type="project" value="InterPro"/>
</dbReference>
<dbReference type="HAMAP" id="MF_00320">
    <property type="entry name" value="RNApol_arch_Rpo3"/>
    <property type="match status" value="1"/>
</dbReference>
<dbReference type="CDD" id="cd07031">
    <property type="entry name" value="RNAP_II_RPB3"/>
    <property type="match status" value="1"/>
</dbReference>
<dbReference type="Proteomes" id="UP000054408">
    <property type="component" value="Unassembled WGS sequence"/>
</dbReference>
<feature type="domain" description="DNA-directed RNA polymerase RpoA/D/Rpb3-type" evidence="7">
    <location>
        <begin position="17"/>
        <end position="313"/>
    </location>
</feature>
<dbReference type="OrthoDB" id="270173at2759"/>
<dbReference type="SUPFAM" id="SSF55257">
    <property type="entry name" value="RBP11-like subunits of RNA polymerase"/>
    <property type="match status" value="1"/>
</dbReference>
<proteinExistence type="inferred from homology"/>
<sequence length="319" mass="35435">MASNHPTIEIVEVDKDHIKFSLSNADSSLANALRRVIISEVPTMAIDLVEIHANSSVLHDEFVAHRLGLIPLDSTNVGQFNYTRECSCNRRCALCSVELRLDFKCEGEQTVNVTSSMLYSEDDRVVPVVSQDMARPTRQNGDDDDDVVPEVEDTGVLIVKLQEGQKLSLRAIAKKGVGKEHAKWSPVSCVEFQEVPEVVINQDLMAELEEADKEEWAASCPSKVFRYDPVSRQVEVVENGRACTFCRECTLKGELLDTRINPGEDRFAKLVRITSKPKEYIITVESCGTLPAADIVQSALAVIKEKLSNVQAEMNGAWQ</sequence>
<evidence type="ECO:0000256" key="3">
    <source>
        <dbReference type="ARBA" id="ARBA00023163"/>
    </source>
</evidence>
<dbReference type="InterPro" id="IPR011262">
    <property type="entry name" value="DNA-dir_RNA_pol_insert"/>
</dbReference>
<dbReference type="InterPro" id="IPR036603">
    <property type="entry name" value="RBP11-like"/>
</dbReference>
<organism evidence="8 9">
    <name type="scientific">Thecamonas trahens ATCC 50062</name>
    <dbReference type="NCBI Taxonomy" id="461836"/>
    <lineage>
        <taxon>Eukaryota</taxon>
        <taxon>Apusozoa</taxon>
        <taxon>Apusomonadida</taxon>
        <taxon>Apusomonadidae</taxon>
        <taxon>Thecamonas</taxon>
    </lineage>
</organism>
<accession>A0A0L0DKW3</accession>
<evidence type="ECO:0000313" key="8">
    <source>
        <dbReference type="EMBL" id="KNC51998.1"/>
    </source>
</evidence>
<dbReference type="SMART" id="SM00662">
    <property type="entry name" value="RPOLD"/>
    <property type="match status" value="1"/>
</dbReference>
<reference evidence="8 9" key="1">
    <citation type="submission" date="2010-05" db="EMBL/GenBank/DDBJ databases">
        <title>The Genome Sequence of Thecamonas trahens ATCC 50062.</title>
        <authorList>
            <consortium name="The Broad Institute Genome Sequencing Platform"/>
            <person name="Russ C."/>
            <person name="Cuomo C."/>
            <person name="Shea T."/>
            <person name="Young S.K."/>
            <person name="Zeng Q."/>
            <person name="Koehrsen M."/>
            <person name="Haas B."/>
            <person name="Borodovsky M."/>
            <person name="Guigo R."/>
            <person name="Alvarado L."/>
            <person name="Berlin A."/>
            <person name="Bochicchio J."/>
            <person name="Borenstein D."/>
            <person name="Chapman S."/>
            <person name="Chen Z."/>
            <person name="Freedman E."/>
            <person name="Gellesch M."/>
            <person name="Goldberg J."/>
            <person name="Griggs A."/>
            <person name="Gujja S."/>
            <person name="Heilman E."/>
            <person name="Heiman D."/>
            <person name="Hepburn T."/>
            <person name="Howarth C."/>
            <person name="Jen D."/>
            <person name="Larson L."/>
            <person name="Mehta T."/>
            <person name="Park D."/>
            <person name="Pearson M."/>
            <person name="Roberts A."/>
            <person name="Saif S."/>
            <person name="Shenoy N."/>
            <person name="Sisk P."/>
            <person name="Stolte C."/>
            <person name="Sykes S."/>
            <person name="Thomson T."/>
            <person name="Walk T."/>
            <person name="White J."/>
            <person name="Yandava C."/>
            <person name="Burger G."/>
            <person name="Gray M.W."/>
            <person name="Holland P.W.H."/>
            <person name="King N."/>
            <person name="Lang F.B.F."/>
            <person name="Roger A.J."/>
            <person name="Ruiz-Trillo I."/>
            <person name="Lander E."/>
            <person name="Nusbaum C."/>
        </authorList>
    </citation>
    <scope>NUCLEOTIDE SEQUENCE [LARGE SCALE GENOMIC DNA]</scope>
    <source>
        <strain evidence="8 9">ATCC 50062</strain>
    </source>
</reference>
<dbReference type="InterPro" id="IPR011263">
    <property type="entry name" value="DNA-dir_RNA_pol_RpoA/D/Rpb3"/>
</dbReference>
<dbReference type="Pfam" id="PF01000">
    <property type="entry name" value="RNA_pol_A_bac"/>
    <property type="match status" value="1"/>
</dbReference>
<dbReference type="GO" id="GO:0046983">
    <property type="term" value="F:protein dimerization activity"/>
    <property type="evidence" value="ECO:0007669"/>
    <property type="project" value="InterPro"/>
</dbReference>
<dbReference type="EMBL" id="GL349471">
    <property type="protein sequence ID" value="KNC51998.1"/>
    <property type="molecule type" value="Genomic_DNA"/>
</dbReference>
<keyword evidence="3" id="KW-0804">Transcription</keyword>
<evidence type="ECO:0000256" key="6">
    <source>
        <dbReference type="ARBA" id="ARBA00072506"/>
    </source>
</evidence>
<dbReference type="GeneID" id="25566980"/>
<evidence type="ECO:0000313" key="9">
    <source>
        <dbReference type="Proteomes" id="UP000054408"/>
    </source>
</evidence>
<dbReference type="OMA" id="DETKFHF"/>
<comment type="subcellular location">
    <subcellularLocation>
        <location evidence="1">Nucleus</location>
    </subcellularLocation>
</comment>
<dbReference type="Gene3D" id="3.30.1360.10">
    <property type="entry name" value="RNA polymerase, RBP11-like subunit"/>
    <property type="match status" value="1"/>
</dbReference>
<dbReference type="FunFam" id="2.170.120.12:FF:000002">
    <property type="entry name" value="DNA-directed RNA polymerase II subunit RPB3"/>
    <property type="match status" value="1"/>
</dbReference>
<dbReference type="GO" id="GO:0005665">
    <property type="term" value="C:RNA polymerase II, core complex"/>
    <property type="evidence" value="ECO:0007669"/>
    <property type="project" value="TreeGrafter"/>
</dbReference>
<dbReference type="InterPro" id="IPR036643">
    <property type="entry name" value="RNApol_insert_sf"/>
</dbReference>
<protein>
    <recommendedName>
        <fullName evidence="6">DNA-directed RNA polymerase II subunit RPB3</fullName>
    </recommendedName>
</protein>
<dbReference type="InterPro" id="IPR050518">
    <property type="entry name" value="Rpo3/RPB3_RNA_Pol_subunit"/>
</dbReference>
<evidence type="ECO:0000256" key="4">
    <source>
        <dbReference type="ARBA" id="ARBA00023242"/>
    </source>
</evidence>
<dbReference type="RefSeq" id="XP_013755582.1">
    <property type="nucleotide sequence ID" value="XM_013900128.1"/>
</dbReference>
<dbReference type="GO" id="GO:0006366">
    <property type="term" value="P:transcription by RNA polymerase II"/>
    <property type="evidence" value="ECO:0007669"/>
    <property type="project" value="TreeGrafter"/>
</dbReference>
<evidence type="ECO:0000256" key="2">
    <source>
        <dbReference type="ARBA" id="ARBA00022478"/>
    </source>
</evidence>
<dbReference type="Pfam" id="PF01193">
    <property type="entry name" value="RNA_pol_L"/>
    <property type="match status" value="1"/>
</dbReference>
<dbReference type="InterPro" id="IPR022842">
    <property type="entry name" value="RNAP_Rpo3/Rpb3/RPAC1"/>
</dbReference>
<name>A0A0L0DKW3_THETB</name>
<dbReference type="eggNOG" id="KOG1522">
    <property type="taxonomic scope" value="Eukaryota"/>
</dbReference>
<evidence type="ECO:0000256" key="1">
    <source>
        <dbReference type="ARBA" id="ARBA00004123"/>
    </source>
</evidence>
<dbReference type="AlphaFoldDB" id="A0A0L0DKW3"/>